<dbReference type="AlphaFoldDB" id="S8BPV5"/>
<gene>
    <name evidence="1" type="ORF">H072_9093</name>
</gene>
<dbReference type="OrthoDB" id="5289412at2759"/>
<sequence>MSKDYRKMIDFIQERKYHIPAYIRILEIRDNIHTRHARGSKKVVDAFTDILFAFLSKCVGVRKVLRDGYEHKYLKTPDLVRKLLELPKLKILCLKIHQDGLWYYNETPKFNEYESVGTDWNSDHPRGLACLSLALPMSLDRPWWNEVWVLCRQILLSNTETLKHLYFDGPDLEIIVAKMADLSLAKIRPESLRFRMGFNPQKFQTVIGLSALIPGENASTNLRRLEFHDLEGGRQFNPNMLESANMITFMRTNNLKRFQIFGPSRQPQILQPHPTQLSQPGIDHLQTFKGLEVAEFQISTNRWWLEQQIRLLAEHHKETLHTICMQSESFSLSQTVFSEFPQTLGFSALNRIEIHHDGTCLLASIKSIWDIISVQPTITEFQICMSPPLQTTRRRLILPTSLFGRSFSLPRRILTPIYSTAFYLSNHRSGVDSSSFTCGNIELYNSTRICTPYRAMLAGSGCDKLHINTYLRNMFYTNRLENETQQYPEPRHDISLNVVNDVEPFYSFFTGIPKNLRLFQLQYVQKSGADECEMIRRQTDNWRKRKMGEWLYEPELTPLMLG</sequence>
<dbReference type="HOGENOM" id="CLU_484863_0_0_1"/>
<name>S8BPV5_DACHA</name>
<evidence type="ECO:0000313" key="1">
    <source>
        <dbReference type="EMBL" id="EPS37262.1"/>
    </source>
</evidence>
<organism evidence="1 2">
    <name type="scientific">Dactylellina haptotyla (strain CBS 200.50)</name>
    <name type="common">Nematode-trapping fungus</name>
    <name type="synonym">Monacrosporium haptotylum</name>
    <dbReference type="NCBI Taxonomy" id="1284197"/>
    <lineage>
        <taxon>Eukaryota</taxon>
        <taxon>Fungi</taxon>
        <taxon>Dikarya</taxon>
        <taxon>Ascomycota</taxon>
        <taxon>Pezizomycotina</taxon>
        <taxon>Orbiliomycetes</taxon>
        <taxon>Orbiliales</taxon>
        <taxon>Orbiliaceae</taxon>
        <taxon>Dactylellina</taxon>
    </lineage>
</organism>
<dbReference type="EMBL" id="AQGS01000677">
    <property type="protein sequence ID" value="EPS37262.1"/>
    <property type="molecule type" value="Genomic_DNA"/>
</dbReference>
<comment type="caution">
    <text evidence="1">The sequence shown here is derived from an EMBL/GenBank/DDBJ whole genome shotgun (WGS) entry which is preliminary data.</text>
</comment>
<evidence type="ECO:0000313" key="2">
    <source>
        <dbReference type="Proteomes" id="UP000015100"/>
    </source>
</evidence>
<protein>
    <submittedName>
        <fullName evidence="1">Uncharacterized protein</fullName>
    </submittedName>
</protein>
<accession>S8BPV5</accession>
<dbReference type="OMA" id="CLKIHQD"/>
<keyword evidence="2" id="KW-1185">Reference proteome</keyword>
<proteinExistence type="predicted"/>
<reference evidence="2" key="2">
    <citation type="submission" date="2013-04" db="EMBL/GenBank/DDBJ databases">
        <title>Genomic mechanisms accounting for the adaptation to parasitism in nematode-trapping fungi.</title>
        <authorList>
            <person name="Ahren D.G."/>
        </authorList>
    </citation>
    <scope>NUCLEOTIDE SEQUENCE [LARGE SCALE GENOMIC DNA]</scope>
    <source>
        <strain evidence="2">CBS 200.50</strain>
    </source>
</reference>
<dbReference type="Proteomes" id="UP000015100">
    <property type="component" value="Unassembled WGS sequence"/>
</dbReference>
<reference evidence="1 2" key="1">
    <citation type="journal article" date="2013" name="PLoS Genet.">
        <title>Genomic mechanisms accounting for the adaptation to parasitism in nematode-trapping fungi.</title>
        <authorList>
            <person name="Meerupati T."/>
            <person name="Andersson K.M."/>
            <person name="Friman E."/>
            <person name="Kumar D."/>
            <person name="Tunlid A."/>
            <person name="Ahren D."/>
        </authorList>
    </citation>
    <scope>NUCLEOTIDE SEQUENCE [LARGE SCALE GENOMIC DNA]</scope>
    <source>
        <strain evidence="1 2">CBS 200.50</strain>
    </source>
</reference>